<keyword evidence="3" id="KW-0600">Photoreceptor protein</keyword>
<dbReference type="InterPro" id="IPR029016">
    <property type="entry name" value="GAF-like_dom_sf"/>
</dbReference>
<dbReference type="Proteomes" id="UP000473531">
    <property type="component" value="Unassembled WGS sequence"/>
</dbReference>
<dbReference type="Gene3D" id="3.30.450.20">
    <property type="entry name" value="PAS domain"/>
    <property type="match status" value="1"/>
</dbReference>
<dbReference type="PROSITE" id="PS50110">
    <property type="entry name" value="RESPONSE_REGULATORY"/>
    <property type="match status" value="1"/>
</dbReference>
<dbReference type="Pfam" id="PF08446">
    <property type="entry name" value="PAS_2"/>
    <property type="match status" value="1"/>
</dbReference>
<dbReference type="InterPro" id="IPR043150">
    <property type="entry name" value="Phytochrome_PHY_sf"/>
</dbReference>
<feature type="coiled-coil region" evidence="13">
    <location>
        <begin position="507"/>
        <end position="541"/>
    </location>
</feature>
<evidence type="ECO:0000256" key="2">
    <source>
        <dbReference type="ARBA" id="ARBA00012438"/>
    </source>
</evidence>
<evidence type="ECO:0000256" key="9">
    <source>
        <dbReference type="ARBA" id="ARBA00022840"/>
    </source>
</evidence>
<keyword evidence="8" id="KW-0418">Kinase</keyword>
<keyword evidence="7" id="KW-0547">Nucleotide-binding</keyword>
<evidence type="ECO:0000256" key="1">
    <source>
        <dbReference type="ARBA" id="ARBA00000085"/>
    </source>
</evidence>
<dbReference type="PANTHER" id="PTHR41523">
    <property type="entry name" value="TWO-COMPONENT SYSTEM SENSOR PROTEIN"/>
    <property type="match status" value="1"/>
</dbReference>
<dbReference type="SMART" id="SM00911">
    <property type="entry name" value="HWE_HK"/>
    <property type="match status" value="1"/>
</dbReference>
<dbReference type="SUPFAM" id="SSF55781">
    <property type="entry name" value="GAF domain-like"/>
    <property type="match status" value="2"/>
</dbReference>
<evidence type="ECO:0000313" key="16">
    <source>
        <dbReference type="EMBL" id="MXP13168.1"/>
    </source>
</evidence>
<evidence type="ECO:0000313" key="17">
    <source>
        <dbReference type="Proteomes" id="UP000473531"/>
    </source>
</evidence>
<evidence type="ECO:0000256" key="6">
    <source>
        <dbReference type="ARBA" id="ARBA00022679"/>
    </source>
</evidence>
<dbReference type="PANTHER" id="PTHR41523:SF7">
    <property type="entry name" value="HISTIDINE KINASE"/>
    <property type="match status" value="1"/>
</dbReference>
<evidence type="ECO:0000259" key="14">
    <source>
        <dbReference type="PROSITE" id="PS50046"/>
    </source>
</evidence>
<dbReference type="GO" id="GO:0009881">
    <property type="term" value="F:photoreceptor activity"/>
    <property type="evidence" value="ECO:0007669"/>
    <property type="project" value="UniProtKB-KW"/>
</dbReference>
<protein>
    <recommendedName>
        <fullName evidence="2">histidine kinase</fullName>
        <ecNumber evidence="2">2.7.13.3</ecNumber>
    </recommendedName>
</protein>
<comment type="caution">
    <text evidence="16">The sequence shown here is derived from an EMBL/GenBank/DDBJ whole genome shotgun (WGS) entry which is preliminary data.</text>
</comment>
<dbReference type="Gene3D" id="3.30.450.40">
    <property type="match status" value="1"/>
</dbReference>
<dbReference type="PIRSF" id="PIRSF036397">
    <property type="entry name" value="Bactrphtchrm_rec"/>
    <property type="match status" value="1"/>
</dbReference>
<evidence type="ECO:0000256" key="8">
    <source>
        <dbReference type="ARBA" id="ARBA00022777"/>
    </source>
</evidence>
<dbReference type="GO" id="GO:0009584">
    <property type="term" value="P:detection of visible light"/>
    <property type="evidence" value="ECO:0007669"/>
    <property type="project" value="InterPro"/>
</dbReference>
<name>A0A6L7GDG1_9SPHN</name>
<dbReference type="EMBL" id="WTYU01000001">
    <property type="protein sequence ID" value="MXP13168.1"/>
    <property type="molecule type" value="Genomic_DNA"/>
</dbReference>
<dbReference type="SUPFAM" id="SSF55785">
    <property type="entry name" value="PYP-like sensor domain (PAS domain)"/>
    <property type="match status" value="1"/>
</dbReference>
<dbReference type="AlphaFoldDB" id="A0A6L7GDG1"/>
<evidence type="ECO:0000256" key="13">
    <source>
        <dbReference type="SAM" id="Coils"/>
    </source>
</evidence>
<gene>
    <name evidence="16" type="ORF">GRI44_00075</name>
</gene>
<dbReference type="InterPro" id="IPR003018">
    <property type="entry name" value="GAF"/>
</dbReference>
<feature type="modified residue" description="4-aspartylphosphate" evidence="12">
    <location>
        <position position="792"/>
    </location>
</feature>
<dbReference type="SMART" id="SM00065">
    <property type="entry name" value="GAF"/>
    <property type="match status" value="1"/>
</dbReference>
<dbReference type="OrthoDB" id="136506at2"/>
<dbReference type="GO" id="GO:0006355">
    <property type="term" value="P:regulation of DNA-templated transcription"/>
    <property type="evidence" value="ECO:0007669"/>
    <property type="project" value="InterPro"/>
</dbReference>
<dbReference type="GO" id="GO:0004673">
    <property type="term" value="F:protein histidine kinase activity"/>
    <property type="evidence" value="ECO:0007669"/>
    <property type="project" value="UniProtKB-EC"/>
</dbReference>
<feature type="domain" description="Phytochrome chromophore attachment site" evidence="14">
    <location>
        <begin position="144"/>
        <end position="301"/>
    </location>
</feature>
<dbReference type="SUPFAM" id="SSF52172">
    <property type="entry name" value="CheY-like"/>
    <property type="match status" value="1"/>
</dbReference>
<keyword evidence="10" id="KW-0157">Chromophore</keyword>
<keyword evidence="11" id="KW-0675">Receptor</keyword>
<dbReference type="InterPro" id="IPR001294">
    <property type="entry name" value="Phytochrome"/>
</dbReference>
<dbReference type="InterPro" id="IPR016132">
    <property type="entry name" value="Phyto_chromo_attachment"/>
</dbReference>
<evidence type="ECO:0000256" key="4">
    <source>
        <dbReference type="ARBA" id="ARBA00022553"/>
    </source>
</evidence>
<evidence type="ECO:0000256" key="7">
    <source>
        <dbReference type="ARBA" id="ARBA00022741"/>
    </source>
</evidence>
<keyword evidence="17" id="KW-1185">Reference proteome</keyword>
<dbReference type="InterPro" id="IPR011006">
    <property type="entry name" value="CheY-like_superfamily"/>
</dbReference>
<dbReference type="Pfam" id="PF00360">
    <property type="entry name" value="PHY"/>
    <property type="match status" value="1"/>
</dbReference>
<dbReference type="SMART" id="SM00448">
    <property type="entry name" value="REC"/>
    <property type="match status" value="1"/>
</dbReference>
<dbReference type="EC" id="2.7.13.3" evidence="2"/>
<evidence type="ECO:0000256" key="3">
    <source>
        <dbReference type="ARBA" id="ARBA00022543"/>
    </source>
</evidence>
<sequence>MRLNDPQADLTQCDREPIHQLNMIQPFGGLIAVNSDWIITHHSVNAGEILGSTDDIGAGMLLSQFILPEGLAALQAGLRRISHADTVERIFGVALTSREALLDVALHQIDGHIVIEFEPHDAKSHADSSGVLRPMITDLDLYQDENILCQSAAEHLKDLLLFDRVMVYKFHPDGTGEVIAEAVEADLEPFLHLRYPKSDIPQQARALYLRNLFRIISDVNAVPVPIEPSVSFDGQTLDLSLSSLRAVSPVHIEYLQNMGIAASLSISIVIRGKLWGLFACHHRTPRILPYSQRTSAELFSQIFSLQLDRTISERKSQLWQDGRKLHDRLMARLAGGVSLVDSLPTLGQAIADVIPHDGSSAYVDGNYQKRGIAPTEAEFQALVRGLNTSATSSVIASSHLAQNVPAAAAFADRLAGALIIPVSRRPRDYFVLWRRPLKQSVTWAGNPEKPVETSNGEARLSPRKSFAAWQQQIDDKSADWTEAELQMAESLRVTLLEVILRVTDDAVRELARAKEQQELLIAELNHRVRNILNLIRGLINQSRSEAGDVGSFIDLIGGRVSALAKAHDNITKENWNPASLKELITSEAEAFFAGKEDRIVISGVDVLVAPEAYTVLALVMHEMMTNSAKYGSLCDSSGTLAITLSRDIHDDLLIDWREMGGPAVKPPTRRGFGSTIIERSIPYEIGGDAKVHYKLGGVQAQFLIPNRFVTQYTRAMESADAVKKLSDEQSASDNPIADELNHVLLVEDSMIIALDSEDCLRQLGIDTVTMASTVKAALRLIEDDAPQLAILDYNLGDETSDLVAQKLHSLRIPFAFATGYGEMADELNEKGAMAVLKKPYTKDDIAQLLAKFTVA</sequence>
<keyword evidence="6" id="KW-0808">Transferase</keyword>
<dbReference type="InterPro" id="IPR009219">
    <property type="entry name" value="Bactrphtchr_CheY"/>
</dbReference>
<dbReference type="PROSITE" id="PS50046">
    <property type="entry name" value="PHYTOCHROME_2"/>
    <property type="match status" value="1"/>
</dbReference>
<evidence type="ECO:0000256" key="11">
    <source>
        <dbReference type="ARBA" id="ARBA00023170"/>
    </source>
</evidence>
<feature type="domain" description="Response regulatory" evidence="15">
    <location>
        <begin position="742"/>
        <end position="853"/>
    </location>
</feature>
<keyword evidence="5" id="KW-0716">Sensory transduction</keyword>
<dbReference type="PRINTS" id="PR01033">
    <property type="entry name" value="PHYTOCHROME"/>
</dbReference>
<dbReference type="InterPro" id="IPR013515">
    <property type="entry name" value="Phytochrome_cen-reg"/>
</dbReference>
<dbReference type="Gene3D" id="3.30.450.270">
    <property type="match status" value="1"/>
</dbReference>
<evidence type="ECO:0000259" key="15">
    <source>
        <dbReference type="PROSITE" id="PS50110"/>
    </source>
</evidence>
<dbReference type="InterPro" id="IPR013654">
    <property type="entry name" value="PAS_2"/>
</dbReference>
<keyword evidence="9" id="KW-0067">ATP-binding</keyword>
<accession>A0A6L7GDG1</accession>
<dbReference type="Pfam" id="PF07536">
    <property type="entry name" value="HWE_HK"/>
    <property type="match status" value="1"/>
</dbReference>
<dbReference type="InterPro" id="IPR035965">
    <property type="entry name" value="PAS-like_dom_sf"/>
</dbReference>
<keyword evidence="13" id="KW-0175">Coiled coil</keyword>
<dbReference type="RefSeq" id="WP_160599297.1">
    <property type="nucleotide sequence ID" value="NZ_WTYU01000001.1"/>
</dbReference>
<dbReference type="Gene3D" id="3.40.50.2300">
    <property type="match status" value="1"/>
</dbReference>
<comment type="catalytic activity">
    <reaction evidence="1">
        <text>ATP + protein L-histidine = ADP + protein N-phospho-L-histidine.</text>
        <dbReference type="EC" id="2.7.13.3"/>
    </reaction>
</comment>
<dbReference type="GO" id="GO:0005524">
    <property type="term" value="F:ATP binding"/>
    <property type="evidence" value="ECO:0007669"/>
    <property type="project" value="UniProtKB-KW"/>
</dbReference>
<evidence type="ECO:0000256" key="12">
    <source>
        <dbReference type="PROSITE-ProRule" id="PRU00169"/>
    </source>
</evidence>
<dbReference type="InterPro" id="IPR011102">
    <property type="entry name" value="Sig_transdc_His_kinase_HWE"/>
</dbReference>
<evidence type="ECO:0000256" key="10">
    <source>
        <dbReference type="ARBA" id="ARBA00022991"/>
    </source>
</evidence>
<dbReference type="GO" id="GO:0000160">
    <property type="term" value="P:phosphorelay signal transduction system"/>
    <property type="evidence" value="ECO:0007669"/>
    <property type="project" value="InterPro"/>
</dbReference>
<dbReference type="Pfam" id="PF01590">
    <property type="entry name" value="GAF"/>
    <property type="match status" value="1"/>
</dbReference>
<proteinExistence type="predicted"/>
<keyword evidence="4 12" id="KW-0597">Phosphoprotein</keyword>
<dbReference type="InterPro" id="IPR001789">
    <property type="entry name" value="Sig_transdc_resp-reg_receiver"/>
</dbReference>
<dbReference type="Pfam" id="PF00072">
    <property type="entry name" value="Response_reg"/>
    <property type="match status" value="1"/>
</dbReference>
<reference evidence="16 17" key="1">
    <citation type="submission" date="2019-12" db="EMBL/GenBank/DDBJ databases">
        <title>Genomic-based taxomic classification of the family Erythrobacteraceae.</title>
        <authorList>
            <person name="Xu L."/>
        </authorList>
    </citation>
    <scope>NUCLEOTIDE SEQUENCE [LARGE SCALE GENOMIC DNA]</scope>
    <source>
        <strain evidence="16 17">KCTC 52259</strain>
    </source>
</reference>
<evidence type="ECO:0000256" key="5">
    <source>
        <dbReference type="ARBA" id="ARBA00022606"/>
    </source>
</evidence>
<organism evidence="16 17">
    <name type="scientific">Allopontixanthobacter confluentis</name>
    <dbReference type="NCBI Taxonomy" id="1849021"/>
    <lineage>
        <taxon>Bacteria</taxon>
        <taxon>Pseudomonadati</taxon>
        <taxon>Pseudomonadota</taxon>
        <taxon>Alphaproteobacteria</taxon>
        <taxon>Sphingomonadales</taxon>
        <taxon>Erythrobacteraceae</taxon>
        <taxon>Allopontixanthobacter</taxon>
    </lineage>
</organism>